<dbReference type="Proteomes" id="UP001190700">
    <property type="component" value="Unassembled WGS sequence"/>
</dbReference>
<accession>A0AAE0LB30</accession>
<dbReference type="InterPro" id="IPR037177">
    <property type="entry name" value="DLC_sf"/>
</dbReference>
<proteinExistence type="predicted"/>
<protein>
    <submittedName>
        <fullName evidence="1">Uncharacterized protein</fullName>
    </submittedName>
</protein>
<dbReference type="EMBL" id="LGRX02005348">
    <property type="protein sequence ID" value="KAK3278643.1"/>
    <property type="molecule type" value="Genomic_DNA"/>
</dbReference>
<dbReference type="Gene3D" id="3.30.740.10">
    <property type="entry name" value="Protein Inhibitor Of Neuronal Nitric Oxide Synthase"/>
    <property type="match status" value="1"/>
</dbReference>
<organism evidence="1 2">
    <name type="scientific">Cymbomonas tetramitiformis</name>
    <dbReference type="NCBI Taxonomy" id="36881"/>
    <lineage>
        <taxon>Eukaryota</taxon>
        <taxon>Viridiplantae</taxon>
        <taxon>Chlorophyta</taxon>
        <taxon>Pyramimonadophyceae</taxon>
        <taxon>Pyramimonadales</taxon>
        <taxon>Pyramimonadaceae</taxon>
        <taxon>Cymbomonas</taxon>
    </lineage>
</organism>
<name>A0AAE0LB30_9CHLO</name>
<reference evidence="1 2" key="1">
    <citation type="journal article" date="2015" name="Genome Biol. Evol.">
        <title>Comparative Genomics of a Bacterivorous Green Alga Reveals Evolutionary Causalities and Consequences of Phago-Mixotrophic Mode of Nutrition.</title>
        <authorList>
            <person name="Burns J.A."/>
            <person name="Paasch A."/>
            <person name="Narechania A."/>
            <person name="Kim E."/>
        </authorList>
    </citation>
    <scope>NUCLEOTIDE SEQUENCE [LARGE SCALE GENOMIC DNA]</scope>
    <source>
        <strain evidence="1 2">PLY_AMNH</strain>
    </source>
</reference>
<evidence type="ECO:0000313" key="1">
    <source>
        <dbReference type="EMBL" id="KAK3278643.1"/>
    </source>
</evidence>
<comment type="caution">
    <text evidence="1">The sequence shown here is derived from an EMBL/GenBank/DDBJ whole genome shotgun (WGS) entry which is preliminary data.</text>
</comment>
<sequence length="331" mass="36855">MKLKVLKSDAKTDLQVVALRAADRALQAIQKGTVKEDGKPRKPWREGNKLDHDTLQLLCDLISQDLKGLLHCVAGTDFSSCLRYARKSLVIIGSNSLKILLYKSVPITDSATSPVPRPVASSESVTLLRMERVKVVAPLPDDEEAVKLARIALSEDTATSVSEATSNEPTAQARANRLKEALTVERGGHWHIVFDKQPIAATVLTARVMTLQYDKHTYICYQHSSPGESLFSMPDLPTLKLIAAVVLAIGCFWYYTECYSSPTRKDNNMHMGQFIRSISASFTSPKVYRRIPAKQPPQHQHQNTKLFTKHLNATQQMVRPTLNLSCAQPHK</sequence>
<gene>
    <name evidence="1" type="ORF">CYMTET_13432</name>
</gene>
<dbReference type="GO" id="GO:0007017">
    <property type="term" value="P:microtubule-based process"/>
    <property type="evidence" value="ECO:0007669"/>
    <property type="project" value="InterPro"/>
</dbReference>
<dbReference type="GO" id="GO:0030286">
    <property type="term" value="C:dynein complex"/>
    <property type="evidence" value="ECO:0007669"/>
    <property type="project" value="InterPro"/>
</dbReference>
<keyword evidence="2" id="KW-1185">Reference proteome</keyword>
<evidence type="ECO:0000313" key="2">
    <source>
        <dbReference type="Proteomes" id="UP001190700"/>
    </source>
</evidence>
<dbReference type="AlphaFoldDB" id="A0AAE0LB30"/>